<dbReference type="Gene3D" id="2.60.120.1440">
    <property type="match status" value="1"/>
</dbReference>
<dbReference type="Pfam" id="PF16344">
    <property type="entry name" value="FecR_C"/>
    <property type="match status" value="1"/>
</dbReference>
<dbReference type="Pfam" id="PF04773">
    <property type="entry name" value="FecR"/>
    <property type="match status" value="1"/>
</dbReference>
<dbReference type="PANTHER" id="PTHR30273">
    <property type="entry name" value="PERIPLASMIC SIGNAL SENSOR AND SIGMA FACTOR ACTIVATOR FECR-RELATED"/>
    <property type="match status" value="1"/>
</dbReference>
<evidence type="ECO:0000313" key="4">
    <source>
        <dbReference type="Proteomes" id="UP001596492"/>
    </source>
</evidence>
<dbReference type="InterPro" id="IPR012373">
    <property type="entry name" value="Ferrdict_sens_TM"/>
</dbReference>
<dbReference type="InterPro" id="IPR006860">
    <property type="entry name" value="FecR"/>
</dbReference>
<proteinExistence type="predicted"/>
<dbReference type="Gene3D" id="3.55.50.30">
    <property type="match status" value="1"/>
</dbReference>
<name>A0ABW2IPH4_9PROT</name>
<dbReference type="RefSeq" id="WP_382168526.1">
    <property type="nucleotide sequence ID" value="NZ_JBHTBR010000005.1"/>
</dbReference>
<dbReference type="InterPro" id="IPR032508">
    <property type="entry name" value="FecR_C"/>
</dbReference>
<dbReference type="EMBL" id="JBHTBR010000005">
    <property type="protein sequence ID" value="MFC7292798.1"/>
    <property type="molecule type" value="Genomic_DNA"/>
</dbReference>
<reference evidence="4" key="1">
    <citation type="journal article" date="2019" name="Int. J. Syst. Evol. Microbiol.">
        <title>The Global Catalogue of Microorganisms (GCM) 10K type strain sequencing project: providing services to taxonomists for standard genome sequencing and annotation.</title>
        <authorList>
            <consortium name="The Broad Institute Genomics Platform"/>
            <consortium name="The Broad Institute Genome Sequencing Center for Infectious Disease"/>
            <person name="Wu L."/>
            <person name="Ma J."/>
        </authorList>
    </citation>
    <scope>NUCLEOTIDE SEQUENCE [LARGE SCALE GENOMIC DNA]</scope>
    <source>
        <strain evidence="4">CCUG 51308</strain>
    </source>
</reference>
<dbReference type="Proteomes" id="UP001596492">
    <property type="component" value="Unassembled WGS sequence"/>
</dbReference>
<comment type="caution">
    <text evidence="3">The sequence shown here is derived from an EMBL/GenBank/DDBJ whole genome shotgun (WGS) entry which is preliminary data.</text>
</comment>
<evidence type="ECO:0000259" key="2">
    <source>
        <dbReference type="Pfam" id="PF16344"/>
    </source>
</evidence>
<evidence type="ECO:0000313" key="3">
    <source>
        <dbReference type="EMBL" id="MFC7292798.1"/>
    </source>
</evidence>
<gene>
    <name evidence="3" type="ORF">ACFQS8_14290</name>
</gene>
<keyword evidence="4" id="KW-1185">Reference proteome</keyword>
<sequence length="326" mass="36781">MTNNSNTVIPEDVISQAVEWAGLLEGGLDADQQAQFEEWVSREELAAEALAQHYALMRLVEKRADTTSKVIALPKKPHVWSKYSKMGALIAAGLAIAVFFGTQFDSQKQVQSAIQLAAIEKRIDDFQLADESRIWLDRGAQADFEQTQTSRLVSLKTGRIFLDVAHDKSKPFIVNSEDVQFVVKGTSFEVDRQKRKVELSVQTGVVEIHFSDAIKTVRRGQKASFDLATYQLDLSTMDDAKMALWRQNKLYFDNIALHEVTQEFNRYFDVDIIIRDEDLAAEKISGVYEISTPEAFTQTLSELLDLDIVKNATGEIEISRRLPSDK</sequence>
<feature type="domain" description="Protein FecR C-terminal" evidence="2">
    <location>
        <begin position="249"/>
        <end position="302"/>
    </location>
</feature>
<feature type="domain" description="FecR protein" evidence="1">
    <location>
        <begin position="123"/>
        <end position="207"/>
    </location>
</feature>
<evidence type="ECO:0000259" key="1">
    <source>
        <dbReference type="Pfam" id="PF04773"/>
    </source>
</evidence>
<protein>
    <submittedName>
        <fullName evidence="3">FecR family protein</fullName>
    </submittedName>
</protein>
<dbReference type="PIRSF" id="PIRSF018266">
    <property type="entry name" value="FecR"/>
    <property type="match status" value="1"/>
</dbReference>
<dbReference type="PANTHER" id="PTHR30273:SF2">
    <property type="entry name" value="PROTEIN FECR"/>
    <property type="match status" value="1"/>
</dbReference>
<organism evidence="3 4">
    <name type="scientific">Hirschia litorea</name>
    <dbReference type="NCBI Taxonomy" id="1199156"/>
    <lineage>
        <taxon>Bacteria</taxon>
        <taxon>Pseudomonadati</taxon>
        <taxon>Pseudomonadota</taxon>
        <taxon>Alphaproteobacteria</taxon>
        <taxon>Hyphomonadales</taxon>
        <taxon>Hyphomonadaceae</taxon>
        <taxon>Hirschia</taxon>
    </lineage>
</organism>
<accession>A0ABW2IPH4</accession>